<dbReference type="CDD" id="cd06261">
    <property type="entry name" value="TM_PBP2"/>
    <property type="match status" value="1"/>
</dbReference>
<dbReference type="AlphaFoldDB" id="A0A1M6FLL5"/>
<dbReference type="InterPro" id="IPR035906">
    <property type="entry name" value="MetI-like_sf"/>
</dbReference>
<keyword evidence="2 5" id="KW-0812">Transmembrane</keyword>
<evidence type="ECO:0000256" key="2">
    <source>
        <dbReference type="ARBA" id="ARBA00022692"/>
    </source>
</evidence>
<dbReference type="InterPro" id="IPR000515">
    <property type="entry name" value="MetI-like"/>
</dbReference>
<accession>A0A1M6FLL5</accession>
<evidence type="ECO:0000256" key="3">
    <source>
        <dbReference type="ARBA" id="ARBA00022989"/>
    </source>
</evidence>
<dbReference type="STRING" id="1447782.SAMN05444417_2388"/>
<protein>
    <submittedName>
        <fullName evidence="7">Peptide/nickel transport system permease protein</fullName>
    </submittedName>
</protein>
<organism evidence="7 8">
    <name type="scientific">Wenxinia saemankumensis</name>
    <dbReference type="NCBI Taxonomy" id="1447782"/>
    <lineage>
        <taxon>Bacteria</taxon>
        <taxon>Pseudomonadati</taxon>
        <taxon>Pseudomonadota</taxon>
        <taxon>Alphaproteobacteria</taxon>
        <taxon>Rhodobacterales</taxon>
        <taxon>Roseobacteraceae</taxon>
        <taxon>Wenxinia</taxon>
    </lineage>
</organism>
<feature type="transmembrane region" description="Helical" evidence="5">
    <location>
        <begin position="78"/>
        <end position="102"/>
    </location>
</feature>
<gene>
    <name evidence="7" type="ORF">SAMN05444417_2388</name>
</gene>
<evidence type="ECO:0000256" key="5">
    <source>
        <dbReference type="RuleBase" id="RU363032"/>
    </source>
</evidence>
<dbReference type="GO" id="GO:0005886">
    <property type="term" value="C:plasma membrane"/>
    <property type="evidence" value="ECO:0007669"/>
    <property type="project" value="UniProtKB-SubCell"/>
</dbReference>
<feature type="domain" description="ABC transmembrane type-1" evidence="6">
    <location>
        <begin position="78"/>
        <end position="267"/>
    </location>
</feature>
<comment type="similarity">
    <text evidence="5">Belongs to the binding-protein-dependent transport system permease family.</text>
</comment>
<dbReference type="PANTHER" id="PTHR42729">
    <property type="entry name" value="OLIGO/DIPEPTIDE TRANSPORT, PERMEASE PROTEIN (DPPC-2)"/>
    <property type="match status" value="1"/>
</dbReference>
<feature type="transmembrane region" description="Helical" evidence="5">
    <location>
        <begin position="109"/>
        <end position="133"/>
    </location>
</feature>
<evidence type="ECO:0000256" key="1">
    <source>
        <dbReference type="ARBA" id="ARBA00004651"/>
    </source>
</evidence>
<dbReference type="OrthoDB" id="9805884at2"/>
<dbReference type="RefSeq" id="WP_073330636.1">
    <property type="nucleotide sequence ID" value="NZ_FQYO01000004.1"/>
</dbReference>
<dbReference type="Proteomes" id="UP000184292">
    <property type="component" value="Unassembled WGS sequence"/>
</dbReference>
<feature type="transmembrane region" description="Helical" evidence="5">
    <location>
        <begin position="15"/>
        <end position="34"/>
    </location>
</feature>
<dbReference type="PANTHER" id="PTHR42729:SF1">
    <property type="entry name" value="OLIGO_DIPEPTIDE TRANSPORT, PERMEASE PROTEIN (DPPC-2)"/>
    <property type="match status" value="1"/>
</dbReference>
<comment type="subcellular location">
    <subcellularLocation>
        <location evidence="1 5">Cell membrane</location>
        <topology evidence="1 5">Multi-pass membrane protein</topology>
    </subcellularLocation>
</comment>
<dbReference type="Pfam" id="PF00528">
    <property type="entry name" value="BPD_transp_1"/>
    <property type="match status" value="1"/>
</dbReference>
<evidence type="ECO:0000313" key="8">
    <source>
        <dbReference type="Proteomes" id="UP000184292"/>
    </source>
</evidence>
<keyword evidence="3 5" id="KW-1133">Transmembrane helix</keyword>
<keyword evidence="8" id="KW-1185">Reference proteome</keyword>
<dbReference type="PROSITE" id="PS50928">
    <property type="entry name" value="ABC_TM1"/>
    <property type="match status" value="1"/>
</dbReference>
<evidence type="ECO:0000313" key="7">
    <source>
        <dbReference type="EMBL" id="SHI98542.1"/>
    </source>
</evidence>
<reference evidence="7 8" key="1">
    <citation type="submission" date="2016-11" db="EMBL/GenBank/DDBJ databases">
        <authorList>
            <person name="Jaros S."/>
            <person name="Januszkiewicz K."/>
            <person name="Wedrychowicz H."/>
        </authorList>
    </citation>
    <scope>NUCLEOTIDE SEQUENCE [LARGE SCALE GENOMIC DNA]</scope>
    <source>
        <strain evidence="7 8">DSM 100565</strain>
    </source>
</reference>
<name>A0A1M6FLL5_9RHOB</name>
<proteinExistence type="inferred from homology"/>
<feature type="transmembrane region" description="Helical" evidence="5">
    <location>
        <begin position="246"/>
        <end position="268"/>
    </location>
</feature>
<feature type="transmembrane region" description="Helical" evidence="5">
    <location>
        <begin position="189"/>
        <end position="210"/>
    </location>
</feature>
<evidence type="ECO:0000256" key="4">
    <source>
        <dbReference type="ARBA" id="ARBA00023136"/>
    </source>
</evidence>
<keyword evidence="5" id="KW-0813">Transport</keyword>
<dbReference type="SUPFAM" id="SSF161098">
    <property type="entry name" value="MetI-like"/>
    <property type="match status" value="1"/>
</dbReference>
<keyword evidence="4 5" id="KW-0472">Membrane</keyword>
<dbReference type="EMBL" id="FQYO01000004">
    <property type="protein sequence ID" value="SHI98542.1"/>
    <property type="molecule type" value="Genomic_DNA"/>
</dbReference>
<sequence length="287" mass="32527">MLTTFRDLFRYNIEFRIGIVLVAIVTVFAGLSWFSPYPPEMIYVVVPDQPPSAEYWFGTNSRGQDLFWNLTFAFRNTLGFGLLVALLSRIISITVGMTAGYLGGWTDRALMFVNDIFVALPIFPILILFYFVLRNDLDMVTLAIIMACLGWPFDARLIRSVALGLRHREFTRQAIFAGMNPARIMFQEHLPFVMPIVFSTAMANMIWSIGFEVTLGVLGFTNLNIPTIGTTLYWANNHSALVVGTWWWIIIPVVLIVIAFLGLFLLAVSMNEHIDPRSRLRRMGTGV</sequence>
<dbReference type="GO" id="GO:0055085">
    <property type="term" value="P:transmembrane transport"/>
    <property type="evidence" value="ECO:0007669"/>
    <property type="project" value="InterPro"/>
</dbReference>
<dbReference type="Gene3D" id="1.10.3720.10">
    <property type="entry name" value="MetI-like"/>
    <property type="match status" value="1"/>
</dbReference>
<evidence type="ECO:0000259" key="6">
    <source>
        <dbReference type="PROSITE" id="PS50928"/>
    </source>
</evidence>